<dbReference type="InterPro" id="IPR021114">
    <property type="entry name" value="Porin_PorB/PorC"/>
</dbReference>
<name>A0A2A4AHB8_9CORY</name>
<protein>
    <recommendedName>
        <fullName evidence="4">Alpha helical Porin B</fullName>
    </recommendedName>
</protein>
<organism evidence="2 3">
    <name type="scientific">Corynebacterium accolens</name>
    <dbReference type="NCBI Taxonomy" id="38284"/>
    <lineage>
        <taxon>Bacteria</taxon>
        <taxon>Bacillati</taxon>
        <taxon>Actinomycetota</taxon>
        <taxon>Actinomycetes</taxon>
        <taxon>Mycobacteriales</taxon>
        <taxon>Corynebacteriaceae</taxon>
        <taxon>Corynebacterium</taxon>
    </lineage>
</organism>
<evidence type="ECO:0000256" key="1">
    <source>
        <dbReference type="SAM" id="SignalP"/>
    </source>
</evidence>
<comment type="caution">
    <text evidence="2">The sequence shown here is derived from an EMBL/GenBank/DDBJ whole genome shotgun (WGS) entry which is preliminary data.</text>
</comment>
<keyword evidence="1" id="KW-0732">Signal</keyword>
<evidence type="ECO:0000313" key="2">
    <source>
        <dbReference type="EMBL" id="PCC83165.1"/>
    </source>
</evidence>
<dbReference type="AlphaFoldDB" id="A0A2A4AHB8"/>
<dbReference type="Pfam" id="PF11565">
    <property type="entry name" value="PorB"/>
    <property type="match status" value="1"/>
</dbReference>
<sequence>MSLRRYAAAAAAALSLSLAAPAAAQAQDLSFLGDLNNVATQLISGADCGTVRTTLTVIDQNTEGVLFNENTTRNQLAHNLQNLGGNANAQVSPLTIAAVKYSGLTADRALACGIVKQDNILTGGTGLSSKISDYAPMLSSMLNLPKL</sequence>
<reference evidence="2 3" key="1">
    <citation type="submission" date="2017-09" db="EMBL/GenBank/DDBJ databases">
        <title>Draft Genome Sequence of Corynebacterium accolens AH4003.</title>
        <authorList>
            <person name="Chen Y."/>
            <person name="Oosthuysen W.F."/>
            <person name="Kelley S."/>
            <person name="Horswill A."/>
        </authorList>
    </citation>
    <scope>NUCLEOTIDE SEQUENCE [LARGE SCALE GENOMIC DNA]</scope>
    <source>
        <strain evidence="2 3">AH4003</strain>
    </source>
</reference>
<gene>
    <name evidence="2" type="ORF">COM45_05050</name>
</gene>
<feature type="signal peptide" evidence="1">
    <location>
        <begin position="1"/>
        <end position="26"/>
    </location>
</feature>
<feature type="chain" id="PRO_5012697731" description="Alpha helical Porin B" evidence="1">
    <location>
        <begin position="27"/>
        <end position="147"/>
    </location>
</feature>
<dbReference type="Proteomes" id="UP000218690">
    <property type="component" value="Unassembled WGS sequence"/>
</dbReference>
<dbReference type="EMBL" id="NWBP01000016">
    <property type="protein sequence ID" value="PCC83165.1"/>
    <property type="molecule type" value="Genomic_DNA"/>
</dbReference>
<accession>A0A2A4AHB8</accession>
<evidence type="ECO:0008006" key="4">
    <source>
        <dbReference type="Google" id="ProtNLM"/>
    </source>
</evidence>
<proteinExistence type="predicted"/>
<evidence type="ECO:0000313" key="3">
    <source>
        <dbReference type="Proteomes" id="UP000218690"/>
    </source>
</evidence>